<feature type="transmembrane region" description="Helical" evidence="1">
    <location>
        <begin position="288"/>
        <end position="304"/>
    </location>
</feature>
<feature type="transmembrane region" description="Helical" evidence="1">
    <location>
        <begin position="256"/>
        <end position="276"/>
    </location>
</feature>
<comment type="caution">
    <text evidence="2">The sequence shown here is derived from an EMBL/GenBank/DDBJ whole genome shotgun (WGS) entry which is preliminary data.</text>
</comment>
<feature type="transmembrane region" description="Helical" evidence="1">
    <location>
        <begin position="347"/>
        <end position="364"/>
    </location>
</feature>
<evidence type="ECO:0000256" key="1">
    <source>
        <dbReference type="SAM" id="Phobius"/>
    </source>
</evidence>
<sequence length="440" mass="50953">MKLKIILLFIPYLVFLSVFVSIPRVEFSHSLLLYSVLFCLYILLFFTALRTELSIKHMMIMGLLARVVIIGPPVHSDDYYRFFWDGQLIVHQINPYKYTPSELIQNGKVPNMLQPFYAHLNSQTYYSVYPLTNQLWFGTAAWVAGGDIMKFIISLRTILIIFEMWGIWLLYSILSYFQKNPIHSLLYVLNPLILIEVSGNLHFEGMMVTFMLLGIWTLVHRRYHQAGGWIGAAISVKLTPLILMPLLFKYLSQKNLLRFIIGLALICIVTFIPIILTGSFGNFHSSIQLYYGTFEFNASLYYIIREVGYFIKGYNMIAGISIWLSVMVCIGICYMATKLNSGNFQQLISLSIIAYLVYLMFSMVVHPWYIIPLIGLGIIGGKVFPLIWSYLIYLSYYTYSTVPYQENYMLLIIQYGILAVIILYEFTPHLLSDKKDFLKL</sequence>
<feature type="transmembrane region" description="Helical" evidence="1">
    <location>
        <begin position="158"/>
        <end position="177"/>
    </location>
</feature>
<gene>
    <name evidence="2" type="ORF">EL17_08630</name>
</gene>
<feature type="transmembrane region" description="Helical" evidence="1">
    <location>
        <begin position="226"/>
        <end position="250"/>
    </location>
</feature>
<dbReference type="EMBL" id="JMIH01000016">
    <property type="protein sequence ID" value="KEO74192.1"/>
    <property type="molecule type" value="Genomic_DNA"/>
</dbReference>
<dbReference type="Proteomes" id="UP000027821">
    <property type="component" value="Unassembled WGS sequence"/>
</dbReference>
<feature type="transmembrane region" description="Helical" evidence="1">
    <location>
        <begin position="316"/>
        <end position="335"/>
    </location>
</feature>
<dbReference type="OrthoDB" id="1491846at2"/>
<accession>A0A074LK64</accession>
<evidence type="ECO:0000313" key="3">
    <source>
        <dbReference type="Proteomes" id="UP000027821"/>
    </source>
</evidence>
<dbReference type="eggNOG" id="COG2226">
    <property type="taxonomic scope" value="Bacteria"/>
</dbReference>
<evidence type="ECO:0008006" key="4">
    <source>
        <dbReference type="Google" id="ProtNLM"/>
    </source>
</evidence>
<feature type="transmembrane region" description="Helical" evidence="1">
    <location>
        <begin position="408"/>
        <end position="427"/>
    </location>
</feature>
<proteinExistence type="predicted"/>
<keyword evidence="1" id="KW-0472">Membrane</keyword>
<keyword evidence="1" id="KW-1133">Transmembrane helix</keyword>
<feature type="transmembrane region" description="Helical" evidence="1">
    <location>
        <begin position="31"/>
        <end position="49"/>
    </location>
</feature>
<dbReference type="STRING" id="1048983.EL17_08630"/>
<keyword evidence="3" id="KW-1185">Reference proteome</keyword>
<keyword evidence="1" id="KW-0812">Transmembrane</keyword>
<feature type="transmembrane region" description="Helical" evidence="1">
    <location>
        <begin position="370"/>
        <end position="396"/>
    </location>
</feature>
<organism evidence="2 3">
    <name type="scientific">Anditalea andensis</name>
    <dbReference type="NCBI Taxonomy" id="1048983"/>
    <lineage>
        <taxon>Bacteria</taxon>
        <taxon>Pseudomonadati</taxon>
        <taxon>Bacteroidota</taxon>
        <taxon>Cytophagia</taxon>
        <taxon>Cytophagales</taxon>
        <taxon>Cytophagaceae</taxon>
        <taxon>Anditalea</taxon>
    </lineage>
</organism>
<dbReference type="AlphaFoldDB" id="A0A074LK64"/>
<name>A0A074LK64_9BACT</name>
<evidence type="ECO:0000313" key="2">
    <source>
        <dbReference type="EMBL" id="KEO74192.1"/>
    </source>
</evidence>
<feature type="transmembrane region" description="Helical" evidence="1">
    <location>
        <begin position="197"/>
        <end position="219"/>
    </location>
</feature>
<reference evidence="2 3" key="1">
    <citation type="submission" date="2014-04" db="EMBL/GenBank/DDBJ databases">
        <title>Characterization and application of a salt tolerant electro-active bacterium.</title>
        <authorList>
            <person name="Yang L."/>
            <person name="Wei S."/>
            <person name="Tay Q.X.M."/>
        </authorList>
    </citation>
    <scope>NUCLEOTIDE SEQUENCE [LARGE SCALE GENOMIC DNA]</scope>
    <source>
        <strain evidence="2 3">LY1</strain>
    </source>
</reference>
<protein>
    <recommendedName>
        <fullName evidence="4">Mannosyltransferase</fullName>
    </recommendedName>
</protein>
<dbReference type="Pfam" id="PF26314">
    <property type="entry name" value="MptA_B_family"/>
    <property type="match status" value="1"/>
</dbReference>